<comment type="caution">
    <text evidence="2">The sequence shown here is derived from an EMBL/GenBank/DDBJ whole genome shotgun (WGS) entry which is preliminary data.</text>
</comment>
<proteinExistence type="predicted"/>
<accession>A0A3L6NKQ2</accession>
<dbReference type="EMBL" id="MRCU01000005">
    <property type="protein sequence ID" value="RKK18139.1"/>
    <property type="molecule type" value="Genomic_DNA"/>
</dbReference>
<reference evidence="2 3" key="1">
    <citation type="journal article" date="2018" name="Sci. Rep.">
        <title>Characterisation of pathogen-specific regions and novel effector candidates in Fusarium oxysporum f. sp. cepae.</title>
        <authorList>
            <person name="Armitage A.D."/>
            <person name="Taylor A."/>
            <person name="Sobczyk M.K."/>
            <person name="Baxter L."/>
            <person name="Greenfield B.P."/>
            <person name="Bates H.J."/>
            <person name="Wilson F."/>
            <person name="Jackson A.C."/>
            <person name="Ott S."/>
            <person name="Harrison R.J."/>
            <person name="Clarkson J.P."/>
        </authorList>
    </citation>
    <scope>NUCLEOTIDE SEQUENCE [LARGE SCALE GENOMIC DNA]</scope>
    <source>
        <strain evidence="2 3">FoC_Fus2</strain>
    </source>
</reference>
<dbReference type="Proteomes" id="UP000270866">
    <property type="component" value="Unassembled WGS sequence"/>
</dbReference>
<evidence type="ECO:0000313" key="2">
    <source>
        <dbReference type="EMBL" id="RKK18139.1"/>
    </source>
</evidence>
<gene>
    <name evidence="2" type="ORF">BFJ65_g8455</name>
</gene>
<dbReference type="AlphaFoldDB" id="A0A3L6NKQ2"/>
<feature type="compositionally biased region" description="Pro residues" evidence="1">
    <location>
        <begin position="122"/>
        <end position="134"/>
    </location>
</feature>
<feature type="region of interest" description="Disordered" evidence="1">
    <location>
        <begin position="114"/>
        <end position="134"/>
    </location>
</feature>
<sequence>MAANRKLQVEAEWDVVNCFSQTESIKSTVSRLIADVTARSIVLGFSPIKRGAAEYKPIQRPLYQVEIERGKSKGQYRSSFPPPRLELQRKTSEPGFKQYNKLVVTDPLPHNLPILQLSDPSFDPPRPSRPTLPL</sequence>
<protein>
    <submittedName>
        <fullName evidence="2">Uncharacterized protein</fullName>
    </submittedName>
</protein>
<name>A0A3L6NKQ2_FUSOX</name>
<evidence type="ECO:0000313" key="3">
    <source>
        <dbReference type="Proteomes" id="UP000270866"/>
    </source>
</evidence>
<organism evidence="2 3">
    <name type="scientific">Fusarium oxysporum f. sp. cepae</name>
    <dbReference type="NCBI Taxonomy" id="396571"/>
    <lineage>
        <taxon>Eukaryota</taxon>
        <taxon>Fungi</taxon>
        <taxon>Dikarya</taxon>
        <taxon>Ascomycota</taxon>
        <taxon>Pezizomycotina</taxon>
        <taxon>Sordariomycetes</taxon>
        <taxon>Hypocreomycetidae</taxon>
        <taxon>Hypocreales</taxon>
        <taxon>Nectriaceae</taxon>
        <taxon>Fusarium</taxon>
        <taxon>Fusarium oxysporum species complex</taxon>
    </lineage>
</organism>
<evidence type="ECO:0000256" key="1">
    <source>
        <dbReference type="SAM" id="MobiDB-lite"/>
    </source>
</evidence>
<feature type="region of interest" description="Disordered" evidence="1">
    <location>
        <begin position="72"/>
        <end position="93"/>
    </location>
</feature>